<dbReference type="AlphaFoldDB" id="A6JFQ5"/>
<accession>A6JFQ5</accession>
<feature type="region of interest" description="Disordered" evidence="1">
    <location>
        <begin position="29"/>
        <end position="48"/>
    </location>
</feature>
<evidence type="ECO:0000313" key="3">
    <source>
        <dbReference type="Proteomes" id="UP000234681"/>
    </source>
</evidence>
<sequence>MTHETTKQSELFFELIYFWHLITEMNRSQRSGQNMQSHTVVKKHRSGG</sequence>
<evidence type="ECO:0000256" key="1">
    <source>
        <dbReference type="SAM" id="MobiDB-lite"/>
    </source>
</evidence>
<proteinExistence type="predicted"/>
<evidence type="ECO:0000313" key="2">
    <source>
        <dbReference type="EMBL" id="EDM11651.1"/>
    </source>
</evidence>
<organism evidence="2 3">
    <name type="scientific">Rattus norvegicus</name>
    <name type="common">Rat</name>
    <dbReference type="NCBI Taxonomy" id="10116"/>
    <lineage>
        <taxon>Eukaryota</taxon>
        <taxon>Metazoa</taxon>
        <taxon>Chordata</taxon>
        <taxon>Craniata</taxon>
        <taxon>Vertebrata</taxon>
        <taxon>Euteleostomi</taxon>
        <taxon>Mammalia</taxon>
        <taxon>Eutheria</taxon>
        <taxon>Euarchontoglires</taxon>
        <taxon>Glires</taxon>
        <taxon>Rodentia</taxon>
        <taxon>Myomorpha</taxon>
        <taxon>Muroidea</taxon>
        <taxon>Muridae</taxon>
        <taxon>Murinae</taxon>
        <taxon>Rattus</taxon>
    </lineage>
</organism>
<name>A6JFQ5_RAT</name>
<dbReference type="Proteomes" id="UP000234681">
    <property type="component" value="Chromosome 5"/>
</dbReference>
<protein>
    <submittedName>
        <fullName evidence="2">RCG30388</fullName>
    </submittedName>
</protein>
<reference evidence="3" key="1">
    <citation type="submission" date="2005-09" db="EMBL/GenBank/DDBJ databases">
        <authorList>
            <person name="Mural R.J."/>
            <person name="Li P.W."/>
            <person name="Adams M.D."/>
            <person name="Amanatides P.G."/>
            <person name="Baden-Tillson H."/>
            <person name="Barnstead M."/>
            <person name="Chin S.H."/>
            <person name="Dew I."/>
            <person name="Evans C.A."/>
            <person name="Ferriera S."/>
            <person name="Flanigan M."/>
            <person name="Fosler C."/>
            <person name="Glodek A."/>
            <person name="Gu Z."/>
            <person name="Holt R.A."/>
            <person name="Jennings D."/>
            <person name="Kraft C.L."/>
            <person name="Lu F."/>
            <person name="Nguyen T."/>
            <person name="Nusskern D.R."/>
            <person name="Pfannkoch C.M."/>
            <person name="Sitter C."/>
            <person name="Sutton G.G."/>
            <person name="Venter J.C."/>
            <person name="Wang Z."/>
            <person name="Woodage T."/>
            <person name="Zheng X.H."/>
            <person name="Zhong F."/>
        </authorList>
    </citation>
    <scope>NUCLEOTIDE SEQUENCE [LARGE SCALE GENOMIC DNA]</scope>
    <source>
        <strain>BN</strain>
        <strain evidence="3">Sprague-Dawley</strain>
    </source>
</reference>
<dbReference type="EMBL" id="CH473984">
    <property type="protein sequence ID" value="EDM11651.1"/>
    <property type="molecule type" value="Genomic_DNA"/>
</dbReference>
<gene>
    <name evidence="2" type="ORF">rCG_30388</name>
</gene>
<feature type="compositionally biased region" description="Polar residues" evidence="1">
    <location>
        <begin position="29"/>
        <end position="39"/>
    </location>
</feature>